<keyword evidence="2 5" id="KW-0479">Metal-binding</keyword>
<feature type="domain" description="Desulfoferrodoxin N-terminal" evidence="6">
    <location>
        <begin position="2"/>
        <end position="36"/>
    </location>
</feature>
<feature type="binding site" evidence="5">
    <location>
        <position position="13"/>
    </location>
    <ligand>
        <name>Fe cation</name>
        <dbReference type="ChEBI" id="CHEBI:24875"/>
    </ligand>
</feature>
<dbReference type="Pfam" id="PF06397">
    <property type="entry name" value="Desulfoferrod_N"/>
    <property type="match status" value="1"/>
</dbReference>
<dbReference type="PIRSF" id="PIRSF000075">
    <property type="entry name" value="Desulforedoxin"/>
    <property type="match status" value="1"/>
</dbReference>
<evidence type="ECO:0000256" key="5">
    <source>
        <dbReference type="PIRSR" id="PIRSR000075-1"/>
    </source>
</evidence>
<comment type="caution">
    <text evidence="7">The sequence shown here is derived from an EMBL/GenBank/DDBJ whole genome shotgun (WGS) entry which is preliminary data.</text>
</comment>
<dbReference type="Proteomes" id="UP000037237">
    <property type="component" value="Unassembled WGS sequence"/>
</dbReference>
<accession>A0A0M0BUS0</accession>
<evidence type="ECO:0000256" key="4">
    <source>
        <dbReference type="ARBA" id="ARBA00023004"/>
    </source>
</evidence>
<feature type="binding site" evidence="5">
    <location>
        <position position="10"/>
    </location>
    <ligand>
        <name>Fe cation</name>
        <dbReference type="ChEBI" id="CHEBI:24875"/>
    </ligand>
</feature>
<organism evidence="7 9">
    <name type="scientific">miscellaneous Crenarchaeota group-1 archaeon SG8-32-1</name>
    <dbReference type="NCBI Taxonomy" id="1685124"/>
    <lineage>
        <taxon>Archaea</taxon>
        <taxon>Candidatus Bathyarchaeota</taxon>
        <taxon>MCG-1</taxon>
    </lineage>
</organism>
<dbReference type="SUPFAM" id="SSF57802">
    <property type="entry name" value="Rubredoxin-like"/>
    <property type="match status" value="1"/>
</dbReference>
<keyword evidence="1" id="KW-0813">Transport</keyword>
<evidence type="ECO:0000313" key="9">
    <source>
        <dbReference type="Proteomes" id="UP000037237"/>
    </source>
</evidence>
<dbReference type="EMBL" id="LFWU01000069">
    <property type="protein sequence ID" value="KON32373.1"/>
    <property type="molecule type" value="Genomic_DNA"/>
</dbReference>
<dbReference type="NCBIfam" id="TIGR00319">
    <property type="entry name" value="desulf_FeS4"/>
    <property type="match status" value="1"/>
</dbReference>
<dbReference type="AlphaFoldDB" id="A0A0M0BUS0"/>
<evidence type="ECO:0000256" key="1">
    <source>
        <dbReference type="ARBA" id="ARBA00022448"/>
    </source>
</evidence>
<protein>
    <submittedName>
        <fullName evidence="7">Desulforedoxin</fullName>
    </submittedName>
</protein>
<dbReference type="InterPro" id="IPR012002">
    <property type="entry name" value="Desulforedoxin"/>
</dbReference>
<feature type="binding site" evidence="5">
    <location>
        <position position="29"/>
    </location>
    <ligand>
        <name>Fe cation</name>
        <dbReference type="ChEBI" id="CHEBI:24875"/>
    </ligand>
</feature>
<gene>
    <name evidence="8" type="ORF">AC477_00475</name>
    <name evidence="7" type="ORF">AC477_03090</name>
</gene>
<comment type="cofactor">
    <cofactor evidence="5">
        <name>Fe cation</name>
        <dbReference type="ChEBI" id="CHEBI:24875"/>
    </cofactor>
    <text evidence="5">Binds 2 irons ions per subunit via 4 cysteine residues per iron.</text>
</comment>
<name>A0A0M0BUS0_9ARCH</name>
<dbReference type="InterPro" id="IPR004462">
    <property type="entry name" value="Desulfoferrodoxin_N"/>
</dbReference>
<feature type="binding site" evidence="5">
    <location>
        <position position="30"/>
    </location>
    <ligand>
        <name>Fe cation</name>
        <dbReference type="ChEBI" id="CHEBI:24875"/>
    </ligand>
</feature>
<sequence length="40" mass="4263">MTQEGEMYACKICGNVVEVVASGNGILVCCGQPMQLVEEE</sequence>
<evidence type="ECO:0000313" key="8">
    <source>
        <dbReference type="EMBL" id="KON34474.1"/>
    </source>
</evidence>
<dbReference type="Gene3D" id="2.20.28.100">
    <property type="entry name" value="Desulphoferrodoxin, N-terminal domain"/>
    <property type="match status" value="1"/>
</dbReference>
<dbReference type="EMBL" id="LFWU01000008">
    <property type="protein sequence ID" value="KON34474.1"/>
    <property type="molecule type" value="Genomic_DNA"/>
</dbReference>
<dbReference type="InterPro" id="IPR038094">
    <property type="entry name" value="Desulfoferrodoxin_N_sf"/>
</dbReference>
<proteinExistence type="predicted"/>
<keyword evidence="4 5" id="KW-0408">Iron</keyword>
<evidence type="ECO:0000256" key="2">
    <source>
        <dbReference type="ARBA" id="ARBA00022723"/>
    </source>
</evidence>
<evidence type="ECO:0000256" key="3">
    <source>
        <dbReference type="ARBA" id="ARBA00022982"/>
    </source>
</evidence>
<evidence type="ECO:0000259" key="6">
    <source>
        <dbReference type="Pfam" id="PF06397"/>
    </source>
</evidence>
<reference evidence="7 9" key="1">
    <citation type="submission" date="2015-06" db="EMBL/GenBank/DDBJ databases">
        <title>New insights into the roles of widespread benthic archaea in carbon and nitrogen cycling.</title>
        <authorList>
            <person name="Lazar C.S."/>
            <person name="Baker B.J."/>
            <person name="Seitz K.W."/>
            <person name="Hyde A.S."/>
            <person name="Dick G.J."/>
            <person name="Hinrichs K.-U."/>
            <person name="Teske A.P."/>
        </authorList>
    </citation>
    <scope>NUCLEOTIDE SEQUENCE [LARGE SCALE GENOMIC DNA]</scope>
    <source>
        <strain evidence="7">SG8-32-1</strain>
    </source>
</reference>
<evidence type="ECO:0000313" key="7">
    <source>
        <dbReference type="EMBL" id="KON32373.1"/>
    </source>
</evidence>
<dbReference type="GO" id="GO:0005506">
    <property type="term" value="F:iron ion binding"/>
    <property type="evidence" value="ECO:0007669"/>
    <property type="project" value="InterPro"/>
</dbReference>
<keyword evidence="3" id="KW-0249">Electron transport</keyword>